<protein>
    <submittedName>
        <fullName evidence="8">LinC protein</fullName>
    </submittedName>
</protein>
<keyword evidence="2 7" id="KW-0349">Heme</keyword>
<dbReference type="GO" id="GO:0004497">
    <property type="term" value="F:monooxygenase activity"/>
    <property type="evidence" value="ECO:0007669"/>
    <property type="project" value="UniProtKB-KW"/>
</dbReference>
<evidence type="ECO:0000256" key="4">
    <source>
        <dbReference type="ARBA" id="ARBA00023002"/>
    </source>
</evidence>
<evidence type="ECO:0000313" key="9">
    <source>
        <dbReference type="Proteomes" id="UP000601435"/>
    </source>
</evidence>
<dbReference type="InterPro" id="IPR036396">
    <property type="entry name" value="Cyt_P450_sf"/>
</dbReference>
<sequence>MAEATTPLMVDLDPATVPLEDIDVSQRELWSQNKKYPFFKRLRDEAPVHYCKESEFGPYWSVTRFEDIMEVEQNWQSFSSDPTIVIQDPEEDFELPMFIAMDPPKHDEQRKTVQGVVAPRNLQNLESTIRSRVQTILDDLPIGEQFNWVDRVSIELTTQMLATLFDFPFEDRRKLTRWSDVATGGPETGIVESEEQRREELYECLEYFTRLWQEREGSGDGNDLISMLAHGEATKDMDPQEYLGNLVLLIVGGNDTTRNSITGGVIALNENPGEYAKLRNNPSVIPNMVSEIIRWVTPLAHMRRTAVKDYVLQGQQIKAGDKLVMWYASGNRDERAIDRPDEFIIDRARARQHLSFGFGIHRCMGNRLAEMQLRILWEEIQKRFHKIEMVGEPERIPSNFVHGFSDLQVVLHPH</sequence>
<dbReference type="PROSITE" id="PS00086">
    <property type="entry name" value="CYTOCHROME_P450"/>
    <property type="match status" value="1"/>
</dbReference>
<evidence type="ECO:0000256" key="6">
    <source>
        <dbReference type="ARBA" id="ARBA00023033"/>
    </source>
</evidence>
<dbReference type="PANTHER" id="PTHR46696">
    <property type="entry name" value="P450, PUTATIVE (EUROFUNG)-RELATED"/>
    <property type="match status" value="1"/>
</dbReference>
<keyword evidence="6 7" id="KW-0503">Monooxygenase</keyword>
<evidence type="ECO:0000256" key="1">
    <source>
        <dbReference type="ARBA" id="ARBA00010617"/>
    </source>
</evidence>
<dbReference type="FunFam" id="1.10.630.10:FF:000018">
    <property type="entry name" value="Cytochrome P450 monooxygenase"/>
    <property type="match status" value="1"/>
</dbReference>
<dbReference type="InterPro" id="IPR002397">
    <property type="entry name" value="Cyt_P450_B"/>
</dbReference>
<dbReference type="SUPFAM" id="SSF48264">
    <property type="entry name" value="Cytochrome P450"/>
    <property type="match status" value="1"/>
</dbReference>
<name>A0A812PW68_9DINO</name>
<dbReference type="GO" id="GO:0020037">
    <property type="term" value="F:heme binding"/>
    <property type="evidence" value="ECO:0007669"/>
    <property type="project" value="InterPro"/>
</dbReference>
<dbReference type="GO" id="GO:0005506">
    <property type="term" value="F:iron ion binding"/>
    <property type="evidence" value="ECO:0007669"/>
    <property type="project" value="InterPro"/>
</dbReference>
<dbReference type="AlphaFoldDB" id="A0A812PW68"/>
<dbReference type="Proteomes" id="UP000601435">
    <property type="component" value="Unassembled WGS sequence"/>
</dbReference>
<organism evidence="8 9">
    <name type="scientific">Symbiodinium necroappetens</name>
    <dbReference type="NCBI Taxonomy" id="1628268"/>
    <lineage>
        <taxon>Eukaryota</taxon>
        <taxon>Sar</taxon>
        <taxon>Alveolata</taxon>
        <taxon>Dinophyceae</taxon>
        <taxon>Suessiales</taxon>
        <taxon>Symbiodiniaceae</taxon>
        <taxon>Symbiodinium</taxon>
    </lineage>
</organism>
<reference evidence="8" key="1">
    <citation type="submission" date="2021-02" db="EMBL/GenBank/DDBJ databases">
        <authorList>
            <person name="Dougan E. K."/>
            <person name="Rhodes N."/>
            <person name="Thang M."/>
            <person name="Chan C."/>
        </authorList>
    </citation>
    <scope>NUCLEOTIDE SEQUENCE</scope>
</reference>
<proteinExistence type="inferred from homology"/>
<keyword evidence="5 7" id="KW-0408">Iron</keyword>
<keyword evidence="3 7" id="KW-0479">Metal-binding</keyword>
<dbReference type="GO" id="GO:0016705">
    <property type="term" value="F:oxidoreductase activity, acting on paired donors, with incorporation or reduction of molecular oxygen"/>
    <property type="evidence" value="ECO:0007669"/>
    <property type="project" value="InterPro"/>
</dbReference>
<evidence type="ECO:0000256" key="7">
    <source>
        <dbReference type="RuleBase" id="RU000461"/>
    </source>
</evidence>
<dbReference type="EMBL" id="CAJNJA010015696">
    <property type="protein sequence ID" value="CAE7366828.1"/>
    <property type="molecule type" value="Genomic_DNA"/>
</dbReference>
<dbReference type="InterPro" id="IPR001128">
    <property type="entry name" value="Cyt_P450"/>
</dbReference>
<evidence type="ECO:0000256" key="5">
    <source>
        <dbReference type="ARBA" id="ARBA00023004"/>
    </source>
</evidence>
<keyword evidence="9" id="KW-1185">Reference proteome</keyword>
<dbReference type="Gene3D" id="1.10.630.10">
    <property type="entry name" value="Cytochrome P450"/>
    <property type="match status" value="1"/>
</dbReference>
<keyword evidence="4 7" id="KW-0560">Oxidoreductase</keyword>
<dbReference type="Pfam" id="PF00067">
    <property type="entry name" value="p450"/>
    <property type="match status" value="1"/>
</dbReference>
<comment type="caution">
    <text evidence="8">The sequence shown here is derived from an EMBL/GenBank/DDBJ whole genome shotgun (WGS) entry which is preliminary data.</text>
</comment>
<evidence type="ECO:0000313" key="8">
    <source>
        <dbReference type="EMBL" id="CAE7366828.1"/>
    </source>
</evidence>
<dbReference type="InterPro" id="IPR017972">
    <property type="entry name" value="Cyt_P450_CS"/>
</dbReference>
<evidence type="ECO:0000256" key="2">
    <source>
        <dbReference type="ARBA" id="ARBA00022617"/>
    </source>
</evidence>
<dbReference type="PANTHER" id="PTHR46696:SF1">
    <property type="entry name" value="CYTOCHROME P450 YJIB-RELATED"/>
    <property type="match status" value="1"/>
</dbReference>
<accession>A0A812PW68</accession>
<gene>
    <name evidence="8" type="primary">linC</name>
    <name evidence="8" type="ORF">SNEC2469_LOCUS9789</name>
</gene>
<dbReference type="PRINTS" id="PR00359">
    <property type="entry name" value="BP450"/>
</dbReference>
<dbReference type="CDD" id="cd11033">
    <property type="entry name" value="CYP142-like"/>
    <property type="match status" value="1"/>
</dbReference>
<comment type="similarity">
    <text evidence="1 7">Belongs to the cytochrome P450 family.</text>
</comment>
<dbReference type="OrthoDB" id="10259859at2759"/>
<evidence type="ECO:0000256" key="3">
    <source>
        <dbReference type="ARBA" id="ARBA00022723"/>
    </source>
</evidence>